<keyword evidence="3" id="KW-1185">Reference proteome</keyword>
<proteinExistence type="predicted"/>
<keyword evidence="1" id="KW-0812">Transmembrane</keyword>
<organism evidence="2 3">
    <name type="scientific">Pseudaminobacter salicylatoxidans</name>
    <dbReference type="NCBI Taxonomy" id="93369"/>
    <lineage>
        <taxon>Bacteria</taxon>
        <taxon>Pseudomonadati</taxon>
        <taxon>Pseudomonadota</taxon>
        <taxon>Alphaproteobacteria</taxon>
        <taxon>Hyphomicrobiales</taxon>
        <taxon>Phyllobacteriaceae</taxon>
        <taxon>Pseudaminobacter</taxon>
    </lineage>
</organism>
<keyword evidence="1" id="KW-0472">Membrane</keyword>
<accession>A0A316CWP5</accession>
<evidence type="ECO:0000313" key="2">
    <source>
        <dbReference type="EMBL" id="PWJ86514.1"/>
    </source>
</evidence>
<dbReference type="STRING" id="1192868.GCA_000304395_02992"/>
<sequence>MLFDYAAGGLVAALILVYLVYALLRPEHF</sequence>
<name>A0A316CWP5_PSESE</name>
<dbReference type="GO" id="GO:0008556">
    <property type="term" value="F:P-type potassium transmembrane transporter activity"/>
    <property type="evidence" value="ECO:0007669"/>
    <property type="project" value="InterPro"/>
</dbReference>
<reference evidence="2 3" key="1">
    <citation type="submission" date="2018-05" db="EMBL/GenBank/DDBJ databases">
        <title>Genomic Encyclopedia of Type Strains, Phase IV (KMG-IV): sequencing the most valuable type-strain genomes for metagenomic binning, comparative biology and taxonomic classification.</title>
        <authorList>
            <person name="Goeker M."/>
        </authorList>
    </citation>
    <scope>NUCLEOTIDE SEQUENCE [LARGE SCALE GENOMIC DNA]</scope>
    <source>
        <strain evidence="2 3">DSM 6986</strain>
    </source>
</reference>
<feature type="transmembrane region" description="Helical" evidence="1">
    <location>
        <begin position="6"/>
        <end position="24"/>
    </location>
</feature>
<dbReference type="RefSeq" id="WP_019172546.1">
    <property type="nucleotide sequence ID" value="NZ_QGGG01000001.1"/>
</dbReference>
<dbReference type="GO" id="GO:0005886">
    <property type="term" value="C:plasma membrane"/>
    <property type="evidence" value="ECO:0007669"/>
    <property type="project" value="InterPro"/>
</dbReference>
<comment type="caution">
    <text evidence="2">The sequence shown here is derived from an EMBL/GenBank/DDBJ whole genome shotgun (WGS) entry which is preliminary data.</text>
</comment>
<gene>
    <name evidence="2" type="ORF">C7441_101395</name>
</gene>
<dbReference type="EMBL" id="QGGG01000001">
    <property type="protein sequence ID" value="PWJ86514.1"/>
    <property type="molecule type" value="Genomic_DNA"/>
</dbReference>
<dbReference type="Pfam" id="PF09604">
    <property type="entry name" value="Potass_KdpF"/>
    <property type="match status" value="1"/>
</dbReference>
<keyword evidence="1" id="KW-1133">Transmembrane helix</keyword>
<dbReference type="Proteomes" id="UP000245396">
    <property type="component" value="Unassembled WGS sequence"/>
</dbReference>
<dbReference type="InterPro" id="IPR011726">
    <property type="entry name" value="KdpF"/>
</dbReference>
<evidence type="ECO:0000313" key="3">
    <source>
        <dbReference type="Proteomes" id="UP000245396"/>
    </source>
</evidence>
<evidence type="ECO:0000256" key="1">
    <source>
        <dbReference type="SAM" id="Phobius"/>
    </source>
</evidence>
<protein>
    <submittedName>
        <fullName evidence="2">K+-transporting ATPase KdpF subunit</fullName>
    </submittedName>
</protein>
<dbReference type="NCBIfam" id="TIGR02115">
    <property type="entry name" value="potass_kdpF"/>
    <property type="match status" value="1"/>
</dbReference>
<dbReference type="AlphaFoldDB" id="A0A316CWP5"/>